<protein>
    <submittedName>
        <fullName evidence="3">Alphabeta hydrolase fold</fullName>
    </submittedName>
</protein>
<dbReference type="GO" id="GO:0016787">
    <property type="term" value="F:hydrolase activity"/>
    <property type="evidence" value="ECO:0007669"/>
    <property type="project" value="UniProtKB-KW"/>
</dbReference>
<keyword evidence="4" id="KW-1185">Reference proteome</keyword>
<dbReference type="InterPro" id="IPR029058">
    <property type="entry name" value="AB_hydrolase_fold"/>
</dbReference>
<evidence type="ECO:0000256" key="1">
    <source>
        <dbReference type="ARBA" id="ARBA00022801"/>
    </source>
</evidence>
<feature type="domain" description="BD-FAE-like" evidence="2">
    <location>
        <begin position="11"/>
        <end position="114"/>
    </location>
</feature>
<sequence>MKSSWTITSPRTTGSLPAMIYYHGGGMSAGSRRGRGFPHWMYDHCQEKGYILISADYRLCHPTNVIDQIDDAKALFSYIAGPQFAGELPESVSLDTARIAVTGFSAGAYSARAACLYATPKPAALLSVYGLGGNMLLDHWTGARPPTSLAKFFDLSGVPALLADKTVVSDDYVEGGMSKRFAITIDWEIKGTFLDGVFQRPGLGKSLDALEYEKRFEAVPEDLKPGMLQEFVTADYPPSVFVHGKSDEVVSPEESVYQHEQLSKLGVSSQLYLVENGPHGLEGAVMMRKMAGAEMPGGDKVIADSMEAYGKAMVFIDGIFSAV</sequence>
<evidence type="ECO:0000313" key="3">
    <source>
        <dbReference type="EMBL" id="KAJ5532549.1"/>
    </source>
</evidence>
<keyword evidence="1 3" id="KW-0378">Hydrolase</keyword>
<name>A0AAD6GD08_9EURO</name>
<dbReference type="GO" id="GO:0072330">
    <property type="term" value="P:monocarboxylic acid biosynthetic process"/>
    <property type="evidence" value="ECO:0007669"/>
    <property type="project" value="UniProtKB-ARBA"/>
</dbReference>
<dbReference type="InterPro" id="IPR049492">
    <property type="entry name" value="BD-FAE-like_dom"/>
</dbReference>
<dbReference type="Proteomes" id="UP001220324">
    <property type="component" value="Unassembled WGS sequence"/>
</dbReference>
<gene>
    <name evidence="3" type="ORF">N7494_009101</name>
</gene>
<evidence type="ECO:0000313" key="4">
    <source>
        <dbReference type="Proteomes" id="UP001220324"/>
    </source>
</evidence>
<accession>A0AAD6GD08</accession>
<organism evidence="3 4">
    <name type="scientific">Penicillium frequentans</name>
    <dbReference type="NCBI Taxonomy" id="3151616"/>
    <lineage>
        <taxon>Eukaryota</taxon>
        <taxon>Fungi</taxon>
        <taxon>Dikarya</taxon>
        <taxon>Ascomycota</taxon>
        <taxon>Pezizomycotina</taxon>
        <taxon>Eurotiomycetes</taxon>
        <taxon>Eurotiomycetidae</taxon>
        <taxon>Eurotiales</taxon>
        <taxon>Aspergillaceae</taxon>
        <taxon>Penicillium</taxon>
    </lineage>
</organism>
<evidence type="ECO:0000259" key="2">
    <source>
        <dbReference type="Pfam" id="PF20434"/>
    </source>
</evidence>
<dbReference type="GO" id="GO:0017000">
    <property type="term" value="P:antibiotic biosynthetic process"/>
    <property type="evidence" value="ECO:0007669"/>
    <property type="project" value="UniProtKB-ARBA"/>
</dbReference>
<reference evidence="3 4" key="1">
    <citation type="journal article" date="2023" name="IMA Fungus">
        <title>Comparative genomic study of the Penicillium genus elucidates a diverse pangenome and 15 lateral gene transfer events.</title>
        <authorList>
            <person name="Petersen C."/>
            <person name="Sorensen T."/>
            <person name="Nielsen M.R."/>
            <person name="Sondergaard T.E."/>
            <person name="Sorensen J.L."/>
            <person name="Fitzpatrick D.A."/>
            <person name="Frisvad J.C."/>
            <person name="Nielsen K.L."/>
        </authorList>
    </citation>
    <scope>NUCLEOTIDE SEQUENCE [LARGE SCALE GENOMIC DNA]</scope>
    <source>
        <strain evidence="3 4">IBT 35679</strain>
    </source>
</reference>
<dbReference type="Pfam" id="PF20434">
    <property type="entry name" value="BD-FAE"/>
    <property type="match status" value="1"/>
</dbReference>
<dbReference type="PANTHER" id="PTHR48081">
    <property type="entry name" value="AB HYDROLASE SUPERFAMILY PROTEIN C4A8.06C"/>
    <property type="match status" value="1"/>
</dbReference>
<dbReference type="Gene3D" id="3.40.50.1820">
    <property type="entry name" value="alpha/beta hydrolase"/>
    <property type="match status" value="1"/>
</dbReference>
<comment type="caution">
    <text evidence="3">The sequence shown here is derived from an EMBL/GenBank/DDBJ whole genome shotgun (WGS) entry which is preliminary data.</text>
</comment>
<dbReference type="InterPro" id="IPR050300">
    <property type="entry name" value="GDXG_lipolytic_enzyme"/>
</dbReference>
<dbReference type="AlphaFoldDB" id="A0AAD6GD08"/>
<proteinExistence type="predicted"/>
<dbReference type="SUPFAM" id="SSF53474">
    <property type="entry name" value="alpha/beta-Hydrolases"/>
    <property type="match status" value="1"/>
</dbReference>
<dbReference type="EMBL" id="JAQIZZ010000007">
    <property type="protein sequence ID" value="KAJ5532549.1"/>
    <property type="molecule type" value="Genomic_DNA"/>
</dbReference>